<feature type="domain" description="HDOD" evidence="2">
    <location>
        <begin position="187"/>
        <end position="368"/>
    </location>
</feature>
<dbReference type="PANTHER" id="PTHR33121:SF76">
    <property type="entry name" value="SIGNALING PROTEIN"/>
    <property type="match status" value="1"/>
</dbReference>
<dbReference type="InterPro" id="IPR035919">
    <property type="entry name" value="EAL_sf"/>
</dbReference>
<dbReference type="KEGG" id="pacs:FAZ98_32045"/>
<dbReference type="PIRSF" id="PIRSF003180">
    <property type="entry name" value="DiGMPpdiest_YuxH"/>
    <property type="match status" value="1"/>
</dbReference>
<evidence type="ECO:0000259" key="2">
    <source>
        <dbReference type="PROSITE" id="PS51833"/>
    </source>
</evidence>
<evidence type="ECO:0000313" key="4">
    <source>
        <dbReference type="Proteomes" id="UP000433577"/>
    </source>
</evidence>
<name>A0A7Z2GRF5_9BURK</name>
<dbReference type="InterPro" id="IPR050706">
    <property type="entry name" value="Cyclic-di-GMP_PDE-like"/>
</dbReference>
<dbReference type="SUPFAM" id="SSF109604">
    <property type="entry name" value="HD-domain/PDEase-like"/>
    <property type="match status" value="1"/>
</dbReference>
<dbReference type="OrthoDB" id="9804751at2"/>
<dbReference type="Gene3D" id="3.20.20.450">
    <property type="entry name" value="EAL domain"/>
    <property type="match status" value="1"/>
</dbReference>
<dbReference type="AlphaFoldDB" id="A0A7Z2GRF5"/>
<evidence type="ECO:0000259" key="1">
    <source>
        <dbReference type="PROSITE" id="PS50883"/>
    </source>
</evidence>
<sequence length="368" mass="40067">MKGRLMGYELLFRDANADVALINDAVASTNAVVERALGGIGLDAISSGKDCYLNCTTEFLQSPVIDLLPPDRFVLEILETCKPGPALYALCKALRAKGFRLALDDVRELPPLLRQMLPVIDIVKLDWLEIAPADRLPMARELTAQGIVVLAEKIEDAREFELARDAGCQLFQGYYFSRPEVFPVRAVQPHFAAVLDVMHLLMNGAPYRQLADALLRTPALLAQLLRLASSGAVGQAWKGNLGSIDAALMLVGTERLLQWCGLLMYSDRLPTGDDPLAQLALERAGWMRERIEETHPDDESLARRAVLAGSLSLLHVAHGASASTFWQGVRLADDVHAALVDRSGPIGQALADAESNERQCDSTSFSAA</sequence>
<dbReference type="Gene3D" id="1.10.3210.10">
    <property type="entry name" value="Hypothetical protein af1432"/>
    <property type="match status" value="1"/>
</dbReference>
<evidence type="ECO:0000313" key="3">
    <source>
        <dbReference type="EMBL" id="QGZ66416.1"/>
    </source>
</evidence>
<dbReference type="RefSeq" id="WP_158957733.1">
    <property type="nucleotide sequence ID" value="NZ_CP046916.1"/>
</dbReference>
<dbReference type="Pfam" id="PF00563">
    <property type="entry name" value="EAL"/>
    <property type="match status" value="1"/>
</dbReference>
<dbReference type="EMBL" id="CP046916">
    <property type="protein sequence ID" value="QGZ66416.1"/>
    <property type="molecule type" value="Genomic_DNA"/>
</dbReference>
<dbReference type="InterPro" id="IPR001633">
    <property type="entry name" value="EAL_dom"/>
</dbReference>
<reference evidence="3 4" key="1">
    <citation type="submission" date="2019-12" db="EMBL/GenBank/DDBJ databases">
        <title>Paraburkholderia acidiphila 7Q-K02 sp. nov and Paraburkholderia acidisoli DHF22 sp. nov., two strains isolated from forest soil.</title>
        <authorList>
            <person name="Gao Z."/>
            <person name="Qiu L."/>
        </authorList>
    </citation>
    <scope>NUCLEOTIDE SEQUENCE [LARGE SCALE GENOMIC DNA]</scope>
    <source>
        <strain evidence="3 4">DHF22</strain>
    </source>
</reference>
<dbReference type="GO" id="GO:0071111">
    <property type="term" value="F:cyclic-guanylate-specific phosphodiesterase activity"/>
    <property type="evidence" value="ECO:0007669"/>
    <property type="project" value="InterPro"/>
</dbReference>
<dbReference type="PROSITE" id="PS50883">
    <property type="entry name" value="EAL"/>
    <property type="match status" value="1"/>
</dbReference>
<dbReference type="Proteomes" id="UP000433577">
    <property type="component" value="Chromosome 4"/>
</dbReference>
<accession>A0A7Z2GRF5</accession>
<feature type="domain" description="EAL" evidence="1">
    <location>
        <begin position="1"/>
        <end position="193"/>
    </location>
</feature>
<keyword evidence="4" id="KW-1185">Reference proteome</keyword>
<dbReference type="InterPro" id="IPR013976">
    <property type="entry name" value="HDOD"/>
</dbReference>
<organism evidence="3 4">
    <name type="scientific">Paraburkholderia acidisoli</name>
    <dbReference type="NCBI Taxonomy" id="2571748"/>
    <lineage>
        <taxon>Bacteria</taxon>
        <taxon>Pseudomonadati</taxon>
        <taxon>Pseudomonadota</taxon>
        <taxon>Betaproteobacteria</taxon>
        <taxon>Burkholderiales</taxon>
        <taxon>Burkholderiaceae</taxon>
        <taxon>Paraburkholderia</taxon>
    </lineage>
</organism>
<gene>
    <name evidence="3" type="ORF">FAZ98_32045</name>
</gene>
<dbReference type="PANTHER" id="PTHR33121">
    <property type="entry name" value="CYCLIC DI-GMP PHOSPHODIESTERASE PDEF"/>
    <property type="match status" value="1"/>
</dbReference>
<dbReference type="PROSITE" id="PS51833">
    <property type="entry name" value="HDOD"/>
    <property type="match status" value="1"/>
</dbReference>
<dbReference type="SUPFAM" id="SSF141868">
    <property type="entry name" value="EAL domain-like"/>
    <property type="match status" value="1"/>
</dbReference>
<dbReference type="InterPro" id="IPR014408">
    <property type="entry name" value="dGMP_Pdiesterase_EAL/HD-GYP"/>
</dbReference>
<protein>
    <submittedName>
        <fullName evidence="3">EAL domain-containing protein</fullName>
    </submittedName>
</protein>
<proteinExistence type="predicted"/>